<evidence type="ECO:0000256" key="1">
    <source>
        <dbReference type="SAM" id="MobiDB-lite"/>
    </source>
</evidence>
<feature type="compositionally biased region" description="Basic residues" evidence="1">
    <location>
        <begin position="19"/>
        <end position="28"/>
    </location>
</feature>
<feature type="compositionally biased region" description="Basic and acidic residues" evidence="1">
    <location>
        <begin position="29"/>
        <end position="47"/>
    </location>
</feature>
<evidence type="ECO:0000313" key="3">
    <source>
        <dbReference type="Proteomes" id="UP001500782"/>
    </source>
</evidence>
<protein>
    <submittedName>
        <fullName evidence="2">Uncharacterized protein</fullName>
    </submittedName>
</protein>
<evidence type="ECO:0000313" key="2">
    <source>
        <dbReference type="EMBL" id="GAA0313627.1"/>
    </source>
</evidence>
<feature type="region of interest" description="Disordered" evidence="1">
    <location>
        <begin position="1"/>
        <end position="54"/>
    </location>
</feature>
<dbReference type="Proteomes" id="UP001500782">
    <property type="component" value="Unassembled WGS sequence"/>
</dbReference>
<comment type="caution">
    <text evidence="2">The sequence shown here is derived from an EMBL/GenBank/DDBJ whole genome shotgun (WGS) entry which is preliminary data.</text>
</comment>
<proteinExistence type="predicted"/>
<keyword evidence="3" id="KW-1185">Reference proteome</keyword>
<accession>A0ABN0VP06</accession>
<reference evidence="3" key="1">
    <citation type="journal article" date="2019" name="Int. J. Syst. Evol. Microbiol.">
        <title>The Global Catalogue of Microorganisms (GCM) 10K type strain sequencing project: providing services to taxonomists for standard genome sequencing and annotation.</title>
        <authorList>
            <consortium name="The Broad Institute Genomics Platform"/>
            <consortium name="The Broad Institute Genome Sequencing Center for Infectious Disease"/>
            <person name="Wu L."/>
            <person name="Ma J."/>
        </authorList>
    </citation>
    <scope>NUCLEOTIDE SEQUENCE [LARGE SCALE GENOMIC DNA]</scope>
    <source>
        <strain evidence="3">JCM 9731</strain>
    </source>
</reference>
<organism evidence="2 3">
    <name type="scientific">Bacillus carboniphilus</name>
    <dbReference type="NCBI Taxonomy" id="86663"/>
    <lineage>
        <taxon>Bacteria</taxon>
        <taxon>Bacillati</taxon>
        <taxon>Bacillota</taxon>
        <taxon>Bacilli</taxon>
        <taxon>Bacillales</taxon>
        <taxon>Bacillaceae</taxon>
        <taxon>Bacillus</taxon>
    </lineage>
</organism>
<gene>
    <name evidence="2" type="ORF">GCM10008967_00140</name>
</gene>
<sequence>MIDNTVRVSKLSEEELKQYRNRPKQPMKRPRDWRWPQNRRAENERSTRLAKKNY</sequence>
<dbReference type="EMBL" id="BAAADJ010000001">
    <property type="protein sequence ID" value="GAA0313627.1"/>
    <property type="molecule type" value="Genomic_DNA"/>
</dbReference>
<name>A0ABN0VP06_9BACI</name>